<dbReference type="SUPFAM" id="SSF48452">
    <property type="entry name" value="TPR-like"/>
    <property type="match status" value="1"/>
</dbReference>
<dbReference type="VEuPathDB" id="TriTrypDB:TcIL3000_10_5630"/>
<dbReference type="InterPro" id="IPR011990">
    <property type="entry name" value="TPR-like_helical_dom_sf"/>
</dbReference>
<proteinExistence type="predicted"/>
<feature type="region of interest" description="Disordered" evidence="4">
    <location>
        <begin position="155"/>
        <end position="179"/>
    </location>
</feature>
<keyword evidence="2 3" id="KW-0802">TPR repeat</keyword>
<organism evidence="5">
    <name type="scientific">Trypanosoma congolense (strain IL3000)</name>
    <dbReference type="NCBI Taxonomy" id="1068625"/>
    <lineage>
        <taxon>Eukaryota</taxon>
        <taxon>Discoba</taxon>
        <taxon>Euglenozoa</taxon>
        <taxon>Kinetoplastea</taxon>
        <taxon>Metakinetoplastina</taxon>
        <taxon>Trypanosomatida</taxon>
        <taxon>Trypanosomatidae</taxon>
        <taxon>Trypanosoma</taxon>
        <taxon>Nannomonas</taxon>
    </lineage>
</organism>
<dbReference type="Gene3D" id="1.25.40.10">
    <property type="entry name" value="Tetratricopeptide repeat domain"/>
    <property type="match status" value="1"/>
</dbReference>
<evidence type="ECO:0000256" key="3">
    <source>
        <dbReference type="PROSITE-ProRule" id="PRU00339"/>
    </source>
</evidence>
<feature type="compositionally biased region" description="Polar residues" evidence="4">
    <location>
        <begin position="162"/>
        <end position="179"/>
    </location>
</feature>
<gene>
    <name evidence="5" type="ORF">TCIL3000_10_5630</name>
</gene>
<dbReference type="PROSITE" id="PS50005">
    <property type="entry name" value="TPR"/>
    <property type="match status" value="2"/>
</dbReference>
<dbReference type="GO" id="GO:0051879">
    <property type="term" value="F:Hsp90 protein binding"/>
    <property type="evidence" value="ECO:0007669"/>
    <property type="project" value="TreeGrafter"/>
</dbReference>
<dbReference type="InterPro" id="IPR019734">
    <property type="entry name" value="TPR_rpt"/>
</dbReference>
<dbReference type="AlphaFoldDB" id="G0UWN1"/>
<protein>
    <submittedName>
        <fullName evidence="5">Uncharacterized protein</fullName>
    </submittedName>
</protein>
<accession>G0UWN1</accession>
<evidence type="ECO:0000256" key="4">
    <source>
        <dbReference type="SAM" id="MobiDB-lite"/>
    </source>
</evidence>
<feature type="repeat" description="TPR" evidence="3">
    <location>
        <begin position="26"/>
        <end position="59"/>
    </location>
</feature>
<dbReference type="SMART" id="SM00028">
    <property type="entry name" value="TPR"/>
    <property type="match status" value="2"/>
</dbReference>
<evidence type="ECO:0000256" key="2">
    <source>
        <dbReference type="ARBA" id="ARBA00022803"/>
    </source>
</evidence>
<dbReference type="PANTHER" id="PTHR22904">
    <property type="entry name" value="TPR REPEAT CONTAINING PROTEIN"/>
    <property type="match status" value="1"/>
</dbReference>
<sequence>MSASKEPPLTEDLRTRLGDLNANSSVEEWKAVGNDCFAQGCHLSAIRCYTKALSLEPDSAVIHSNRSAAYLKSTMFAGPSLALKDAERAVQLSPGWYKAHLRVADAQFSRKKYEEAKASYQKVLELNSSCSSAKESLRLVEQELFLRSLDEQEKKQRLDEVNGNTGSGESKGDSLSWSHNSKTCGNNVTASSASSTSCSREVLDETDIERHIRLWTQDTVLCEERTAMRKFNACLDEADREAGAAYKKDLLEKFRNRLESNGVMRARLEERRDHQMRLGEHVDYRNPEKHRAVLMQGTDGVGLGISTDAYKSYRYESTMW</sequence>
<reference evidence="5" key="1">
    <citation type="journal article" date="2012" name="Proc. Natl. Acad. Sci. U.S.A.">
        <title>Antigenic diversity is generated by distinct evolutionary mechanisms in African trypanosome species.</title>
        <authorList>
            <person name="Jackson A.P."/>
            <person name="Berry A."/>
            <person name="Aslett M."/>
            <person name="Allison H.C."/>
            <person name="Burton P."/>
            <person name="Vavrova-Anderson J."/>
            <person name="Brown R."/>
            <person name="Browne H."/>
            <person name="Corton N."/>
            <person name="Hauser H."/>
            <person name="Gamble J."/>
            <person name="Gilderthorp R."/>
            <person name="Marcello L."/>
            <person name="McQuillan J."/>
            <person name="Otto T.D."/>
            <person name="Quail M.A."/>
            <person name="Sanders M.J."/>
            <person name="van Tonder A."/>
            <person name="Ginger M.L."/>
            <person name="Field M.C."/>
            <person name="Barry J.D."/>
            <person name="Hertz-Fowler C."/>
            <person name="Berriman M."/>
        </authorList>
    </citation>
    <scope>NUCLEOTIDE SEQUENCE</scope>
    <source>
        <strain evidence="5">IL3000</strain>
    </source>
</reference>
<dbReference type="FunFam" id="1.25.40.10:FF:001585">
    <property type="entry name" value="TPR repeat"/>
    <property type="match status" value="1"/>
</dbReference>
<keyword evidence="1" id="KW-0677">Repeat</keyword>
<dbReference type="Pfam" id="PF13181">
    <property type="entry name" value="TPR_8"/>
    <property type="match status" value="1"/>
</dbReference>
<dbReference type="EMBL" id="HE575323">
    <property type="protein sequence ID" value="CCC93797.1"/>
    <property type="molecule type" value="Genomic_DNA"/>
</dbReference>
<evidence type="ECO:0000313" key="5">
    <source>
        <dbReference type="EMBL" id="CCC93797.1"/>
    </source>
</evidence>
<dbReference type="PANTHER" id="PTHR22904:SF513">
    <property type="match status" value="1"/>
</dbReference>
<evidence type="ECO:0000256" key="1">
    <source>
        <dbReference type="ARBA" id="ARBA00022737"/>
    </source>
</evidence>
<feature type="repeat" description="TPR" evidence="3">
    <location>
        <begin position="97"/>
        <end position="130"/>
    </location>
</feature>
<name>G0UWN1_TRYCI</name>